<keyword evidence="5" id="KW-1185">Reference proteome</keyword>
<dbReference type="SMART" id="SM00858">
    <property type="entry name" value="SAF"/>
    <property type="match status" value="1"/>
</dbReference>
<dbReference type="InterPro" id="IPR013974">
    <property type="entry name" value="SAF"/>
</dbReference>
<organism evidence="4 5">
    <name type="scientific">Streptomyces coryli</name>
    <dbReference type="NCBI Taxonomy" id="1128680"/>
    <lineage>
        <taxon>Bacteria</taxon>
        <taxon>Bacillati</taxon>
        <taxon>Actinomycetota</taxon>
        <taxon>Actinomycetes</taxon>
        <taxon>Kitasatosporales</taxon>
        <taxon>Streptomycetaceae</taxon>
        <taxon>Streptomyces</taxon>
    </lineage>
</organism>
<gene>
    <name evidence="4" type="ORF">G5C51_04670</name>
</gene>
<dbReference type="Pfam" id="PF08666">
    <property type="entry name" value="SAF"/>
    <property type="match status" value="1"/>
</dbReference>
<keyword evidence="2" id="KW-1133">Transmembrane helix</keyword>
<feature type="transmembrane region" description="Helical" evidence="2">
    <location>
        <begin position="39"/>
        <end position="60"/>
    </location>
</feature>
<protein>
    <recommendedName>
        <fullName evidence="3">SAF domain-containing protein</fullName>
    </recommendedName>
</protein>
<dbReference type="AlphaFoldDB" id="A0A6G4TTU8"/>
<sequence>MSAPPSPASPPSPRNGSSPMRPASVPVTTSSPVRRQRRWALVAVGLVLAALGALVAMAAVNNAGNRQQVLVLAADVPLGQKIESGDLKVVSVSADPALEPVKAGEKDQVVGRSAKVGLVKGSMLTQGQLTSKTAGDDKQVVGVQAKRGQMPSGVLEPGDQVALVTTPAEGEDVAEKTPSKVIGTVVSVSDPDPNGAVVVNVAVSPTEGPTVAARAAADRIALVREPRS</sequence>
<feature type="domain" description="SAF" evidence="3">
    <location>
        <begin position="67"/>
        <end position="130"/>
    </location>
</feature>
<evidence type="ECO:0000256" key="1">
    <source>
        <dbReference type="SAM" id="MobiDB-lite"/>
    </source>
</evidence>
<keyword evidence="2" id="KW-0472">Membrane</keyword>
<proteinExistence type="predicted"/>
<dbReference type="Proteomes" id="UP000481583">
    <property type="component" value="Unassembled WGS sequence"/>
</dbReference>
<dbReference type="EMBL" id="JAAKZV010000010">
    <property type="protein sequence ID" value="NGN63202.1"/>
    <property type="molecule type" value="Genomic_DNA"/>
</dbReference>
<dbReference type="CDD" id="cd11614">
    <property type="entry name" value="SAF_CpaB_FlgA_like"/>
    <property type="match status" value="1"/>
</dbReference>
<accession>A0A6G4TTU8</accession>
<reference evidence="4 5" key="1">
    <citation type="submission" date="2020-02" db="EMBL/GenBank/DDBJ databases">
        <title>Whole-genome analyses of novel actinobacteria.</title>
        <authorList>
            <person name="Sahin N."/>
        </authorList>
    </citation>
    <scope>NUCLEOTIDE SEQUENCE [LARGE SCALE GENOMIC DNA]</scope>
    <source>
        <strain evidence="4 5">A7024</strain>
    </source>
</reference>
<name>A0A6G4TTU8_9ACTN</name>
<comment type="caution">
    <text evidence="4">The sequence shown here is derived from an EMBL/GenBank/DDBJ whole genome shotgun (WGS) entry which is preliminary data.</text>
</comment>
<evidence type="ECO:0000256" key="2">
    <source>
        <dbReference type="SAM" id="Phobius"/>
    </source>
</evidence>
<evidence type="ECO:0000313" key="4">
    <source>
        <dbReference type="EMBL" id="NGN63202.1"/>
    </source>
</evidence>
<evidence type="ECO:0000313" key="5">
    <source>
        <dbReference type="Proteomes" id="UP000481583"/>
    </source>
</evidence>
<feature type="compositionally biased region" description="Pro residues" evidence="1">
    <location>
        <begin position="1"/>
        <end position="13"/>
    </location>
</feature>
<keyword evidence="2" id="KW-0812">Transmembrane</keyword>
<feature type="region of interest" description="Disordered" evidence="1">
    <location>
        <begin position="1"/>
        <end position="32"/>
    </location>
</feature>
<evidence type="ECO:0000259" key="3">
    <source>
        <dbReference type="SMART" id="SM00858"/>
    </source>
</evidence>